<sequence>MEAWAPFHGLIALSLVFPYSLRIGPFRSVRIRGGEATPLADPLRGLPPLVTPGEAHRLFSLDLLQTGLGGLFLGGPSTSVSSLKGDYSPSPTTPISRTSNSSPCREQFAPEWGLYPHHSLLKEPEGETSLAVDFLKGALLPKDRRALSSIPRKDLLTLLSIYHAKEPAEENADTPEPTPTSTIPEEKC</sequence>
<dbReference type="AlphaFoldDB" id="A0AAE2CJQ4"/>
<organism evidence="2 3">
    <name type="scientific">Sesamum alatum</name>
    <dbReference type="NCBI Taxonomy" id="300844"/>
    <lineage>
        <taxon>Eukaryota</taxon>
        <taxon>Viridiplantae</taxon>
        <taxon>Streptophyta</taxon>
        <taxon>Embryophyta</taxon>
        <taxon>Tracheophyta</taxon>
        <taxon>Spermatophyta</taxon>
        <taxon>Magnoliopsida</taxon>
        <taxon>eudicotyledons</taxon>
        <taxon>Gunneridae</taxon>
        <taxon>Pentapetalae</taxon>
        <taxon>asterids</taxon>
        <taxon>lamiids</taxon>
        <taxon>Lamiales</taxon>
        <taxon>Pedaliaceae</taxon>
        <taxon>Sesamum</taxon>
    </lineage>
</organism>
<feature type="region of interest" description="Disordered" evidence="1">
    <location>
        <begin position="165"/>
        <end position="188"/>
    </location>
</feature>
<evidence type="ECO:0000256" key="1">
    <source>
        <dbReference type="SAM" id="MobiDB-lite"/>
    </source>
</evidence>
<dbReference type="Proteomes" id="UP001293254">
    <property type="component" value="Unassembled WGS sequence"/>
</dbReference>
<feature type="compositionally biased region" description="Low complexity" evidence="1">
    <location>
        <begin position="179"/>
        <end position="188"/>
    </location>
</feature>
<feature type="region of interest" description="Disordered" evidence="1">
    <location>
        <begin position="83"/>
        <end position="103"/>
    </location>
</feature>
<proteinExistence type="predicted"/>
<accession>A0AAE2CJQ4</accession>
<evidence type="ECO:0000313" key="2">
    <source>
        <dbReference type="EMBL" id="KAK4424697.1"/>
    </source>
</evidence>
<comment type="caution">
    <text evidence="2">The sequence shown here is derived from an EMBL/GenBank/DDBJ whole genome shotgun (WGS) entry which is preliminary data.</text>
</comment>
<protein>
    <submittedName>
        <fullName evidence="2">Uncharacterized protein</fullName>
    </submittedName>
</protein>
<evidence type="ECO:0000313" key="3">
    <source>
        <dbReference type="Proteomes" id="UP001293254"/>
    </source>
</evidence>
<keyword evidence="3" id="KW-1185">Reference proteome</keyword>
<feature type="compositionally biased region" description="Low complexity" evidence="1">
    <location>
        <begin position="88"/>
        <end position="103"/>
    </location>
</feature>
<reference evidence="2" key="2">
    <citation type="journal article" date="2024" name="Plant">
        <title>Genomic evolution and insights into agronomic trait innovations of Sesamum species.</title>
        <authorList>
            <person name="Miao H."/>
            <person name="Wang L."/>
            <person name="Qu L."/>
            <person name="Liu H."/>
            <person name="Sun Y."/>
            <person name="Le M."/>
            <person name="Wang Q."/>
            <person name="Wei S."/>
            <person name="Zheng Y."/>
            <person name="Lin W."/>
            <person name="Duan Y."/>
            <person name="Cao H."/>
            <person name="Xiong S."/>
            <person name="Wang X."/>
            <person name="Wei L."/>
            <person name="Li C."/>
            <person name="Ma Q."/>
            <person name="Ju M."/>
            <person name="Zhao R."/>
            <person name="Li G."/>
            <person name="Mu C."/>
            <person name="Tian Q."/>
            <person name="Mei H."/>
            <person name="Zhang T."/>
            <person name="Gao T."/>
            <person name="Zhang H."/>
        </authorList>
    </citation>
    <scope>NUCLEOTIDE SEQUENCE</scope>
    <source>
        <strain evidence="2">3651</strain>
    </source>
</reference>
<name>A0AAE2CJQ4_9LAMI</name>
<reference evidence="2" key="1">
    <citation type="submission" date="2020-06" db="EMBL/GenBank/DDBJ databases">
        <authorList>
            <person name="Li T."/>
            <person name="Hu X."/>
            <person name="Zhang T."/>
            <person name="Song X."/>
            <person name="Zhang H."/>
            <person name="Dai N."/>
            <person name="Sheng W."/>
            <person name="Hou X."/>
            <person name="Wei L."/>
        </authorList>
    </citation>
    <scope>NUCLEOTIDE SEQUENCE</scope>
    <source>
        <strain evidence="2">3651</strain>
        <tissue evidence="2">Leaf</tissue>
    </source>
</reference>
<dbReference type="EMBL" id="JACGWO010000006">
    <property type="protein sequence ID" value="KAK4424697.1"/>
    <property type="molecule type" value="Genomic_DNA"/>
</dbReference>
<gene>
    <name evidence="2" type="ORF">Salat_1663300</name>
</gene>